<name>A0ABU2UJ53_9ACTN</name>
<sequence length="269" mass="27626">MSTARGGRELPVSEEQLTRLTRETDEAHRATLPVMRRSAAGLAERLRDEERERAARPGRRTFLLGATGVGAAFALAACSGGANSASAPAGIDVAGDVASKAGYSGDLRLVALSVALENQAVGAYKATLAAAKAGRLGTVPPAVSTFVSTAMAQHADHAETWNSVLTGAGKPPVTDVPLSNQKEVTAALGRATSVSDAAELALTLEDQAAQTYLYAMSHVRSASGVETAATVAPVEAMHAAILRFVLGRYPVPDAFLPVGKAAKPSLLTV</sequence>
<dbReference type="InterPro" id="IPR012347">
    <property type="entry name" value="Ferritin-like"/>
</dbReference>
<dbReference type="InterPro" id="IPR009078">
    <property type="entry name" value="Ferritin-like_SF"/>
</dbReference>
<comment type="caution">
    <text evidence="1">The sequence shown here is derived from an EMBL/GenBank/DDBJ whole genome shotgun (WGS) entry which is preliminary data.</text>
</comment>
<dbReference type="Proteomes" id="UP001180489">
    <property type="component" value="Unassembled WGS sequence"/>
</dbReference>
<gene>
    <name evidence="1" type="ORF">RM863_14230</name>
</gene>
<dbReference type="PROSITE" id="PS51318">
    <property type="entry name" value="TAT"/>
    <property type="match status" value="1"/>
</dbReference>
<accession>A0ABU2UJ53</accession>
<dbReference type="Gene3D" id="1.20.1260.10">
    <property type="match status" value="1"/>
</dbReference>
<protein>
    <submittedName>
        <fullName evidence="1">Ferritin-like domain-containing protein</fullName>
    </submittedName>
</protein>
<keyword evidence="2" id="KW-1185">Reference proteome</keyword>
<dbReference type="EMBL" id="JAVRFF010000014">
    <property type="protein sequence ID" value="MDT0473285.1"/>
    <property type="molecule type" value="Genomic_DNA"/>
</dbReference>
<proteinExistence type="predicted"/>
<evidence type="ECO:0000313" key="1">
    <source>
        <dbReference type="EMBL" id="MDT0473285.1"/>
    </source>
</evidence>
<dbReference type="Pfam" id="PF13668">
    <property type="entry name" value="Ferritin_2"/>
    <property type="match status" value="1"/>
</dbReference>
<reference evidence="1" key="1">
    <citation type="submission" date="2024-05" db="EMBL/GenBank/DDBJ databases">
        <title>30 novel species of actinomycetes from the DSMZ collection.</title>
        <authorList>
            <person name="Nouioui I."/>
        </authorList>
    </citation>
    <scope>NUCLEOTIDE SEQUENCE</scope>
    <source>
        <strain evidence="1">DSM 41014</strain>
    </source>
</reference>
<dbReference type="RefSeq" id="WP_311635260.1">
    <property type="nucleotide sequence ID" value="NZ_JAVRFF010000014.1"/>
</dbReference>
<organism evidence="1 2">
    <name type="scientific">Streptomyces hintoniae</name>
    <dbReference type="NCBI Taxonomy" id="3075521"/>
    <lineage>
        <taxon>Bacteria</taxon>
        <taxon>Bacillati</taxon>
        <taxon>Actinomycetota</taxon>
        <taxon>Actinomycetes</taxon>
        <taxon>Kitasatosporales</taxon>
        <taxon>Streptomycetaceae</taxon>
        <taxon>Streptomyces</taxon>
    </lineage>
</organism>
<dbReference type="SUPFAM" id="SSF47240">
    <property type="entry name" value="Ferritin-like"/>
    <property type="match status" value="1"/>
</dbReference>
<evidence type="ECO:0000313" key="2">
    <source>
        <dbReference type="Proteomes" id="UP001180489"/>
    </source>
</evidence>
<dbReference type="InterPro" id="IPR006311">
    <property type="entry name" value="TAT_signal"/>
</dbReference>